<dbReference type="EMBL" id="JAEFCI010008312">
    <property type="protein sequence ID" value="KAG5458551.1"/>
    <property type="molecule type" value="Genomic_DNA"/>
</dbReference>
<reference evidence="2 3" key="1">
    <citation type="journal article" name="Sci. Rep.">
        <title>Genome-scale phylogenetic analyses confirm Olpidium as the closest living zoosporic fungus to the non-flagellated, terrestrial fungi.</title>
        <authorList>
            <person name="Chang Y."/>
            <person name="Rochon D."/>
            <person name="Sekimoto S."/>
            <person name="Wang Y."/>
            <person name="Chovatia M."/>
            <person name="Sandor L."/>
            <person name="Salamov A."/>
            <person name="Grigoriev I.V."/>
            <person name="Stajich J.E."/>
            <person name="Spatafora J.W."/>
        </authorList>
    </citation>
    <scope>NUCLEOTIDE SEQUENCE [LARGE SCALE GENOMIC DNA]</scope>
    <source>
        <strain evidence="2">S191</strain>
    </source>
</reference>
<gene>
    <name evidence="2" type="ORF">BJ554DRAFT_1201</name>
</gene>
<accession>A0A8H7ZSG1</accession>
<protein>
    <submittedName>
        <fullName evidence="2">Uncharacterized protein</fullName>
    </submittedName>
</protein>
<evidence type="ECO:0000313" key="2">
    <source>
        <dbReference type="EMBL" id="KAG5458551.1"/>
    </source>
</evidence>
<dbReference type="AlphaFoldDB" id="A0A8H7ZSG1"/>
<sequence length="206" mass="22497">MRAFVSNVDSPVGRNISRLLSATLPGFTRGREDGDEAGEEPAGGERQLDSAQKQLPYEVVGTLGSQPQTPGKAEPRATAEAGPRDAVGVVTEQGVEDTKASQSVAARKRAFAKDEAVEKFAVPGVKPKWVSEIIQNSAKEQLKDALLSSDVIIYDLLNSLEEAVWACECTLHREWRILRGRIQQVYGAYLKHAVARYYGTRACIKL</sequence>
<dbReference type="OrthoDB" id="10262413at2759"/>
<name>A0A8H7ZSG1_9FUNG</name>
<organism evidence="2 3">
    <name type="scientific">Olpidium bornovanus</name>
    <dbReference type="NCBI Taxonomy" id="278681"/>
    <lineage>
        <taxon>Eukaryota</taxon>
        <taxon>Fungi</taxon>
        <taxon>Fungi incertae sedis</taxon>
        <taxon>Olpidiomycota</taxon>
        <taxon>Olpidiomycotina</taxon>
        <taxon>Olpidiomycetes</taxon>
        <taxon>Olpidiales</taxon>
        <taxon>Olpidiaceae</taxon>
        <taxon>Olpidium</taxon>
    </lineage>
</organism>
<proteinExistence type="predicted"/>
<comment type="caution">
    <text evidence="2">The sequence shown here is derived from an EMBL/GenBank/DDBJ whole genome shotgun (WGS) entry which is preliminary data.</text>
</comment>
<evidence type="ECO:0000313" key="3">
    <source>
        <dbReference type="Proteomes" id="UP000673691"/>
    </source>
</evidence>
<evidence type="ECO:0000256" key="1">
    <source>
        <dbReference type="SAM" id="MobiDB-lite"/>
    </source>
</evidence>
<keyword evidence="3" id="KW-1185">Reference proteome</keyword>
<dbReference type="Proteomes" id="UP000673691">
    <property type="component" value="Unassembled WGS sequence"/>
</dbReference>
<feature type="region of interest" description="Disordered" evidence="1">
    <location>
        <begin position="25"/>
        <end position="85"/>
    </location>
</feature>